<feature type="domain" description="Auxiliary Activity family 9 catalytic" evidence="16">
    <location>
        <begin position="60"/>
        <end position="163"/>
    </location>
</feature>
<dbReference type="GO" id="GO:0004497">
    <property type="term" value="F:monooxygenase activity"/>
    <property type="evidence" value="ECO:0007669"/>
    <property type="project" value="UniProtKB-KW"/>
</dbReference>
<accession>A0A6A6EEI8</accession>
<evidence type="ECO:0000256" key="1">
    <source>
        <dbReference type="ARBA" id="ARBA00001973"/>
    </source>
</evidence>
<evidence type="ECO:0000256" key="11">
    <source>
        <dbReference type="ARBA" id="ARBA00023277"/>
    </source>
</evidence>
<evidence type="ECO:0000256" key="7">
    <source>
        <dbReference type="ARBA" id="ARBA00023002"/>
    </source>
</evidence>
<evidence type="ECO:0000256" key="5">
    <source>
        <dbReference type="ARBA" id="ARBA00022729"/>
    </source>
</evidence>
<sequence>MLSILLALYRYSTNQHLLLPYTKPNYGILMSFLSHIYLHCLSFTPDIGVFLFTQTVSSYYTFGHLIVNGTVTPKWKYVRNAAGAPEAAANTTGEVCKTRPLYDIFSTDTICGRKASASPKTEGATVIAGDEVSFKVAIDILLETPYICHVGPGQVYMSKVPNNTV</sequence>
<keyword evidence="12" id="KW-0624">Polysaccharide degradation</keyword>
<dbReference type="Proteomes" id="UP000800200">
    <property type="component" value="Unassembled WGS sequence"/>
</dbReference>
<keyword evidence="10" id="KW-1015">Disulfide bond</keyword>
<dbReference type="GO" id="GO:0030245">
    <property type="term" value="P:cellulose catabolic process"/>
    <property type="evidence" value="ECO:0007669"/>
    <property type="project" value="UniProtKB-KW"/>
</dbReference>
<organism evidence="17 18">
    <name type="scientific">Zopfia rhizophila CBS 207.26</name>
    <dbReference type="NCBI Taxonomy" id="1314779"/>
    <lineage>
        <taxon>Eukaryota</taxon>
        <taxon>Fungi</taxon>
        <taxon>Dikarya</taxon>
        <taxon>Ascomycota</taxon>
        <taxon>Pezizomycotina</taxon>
        <taxon>Dothideomycetes</taxon>
        <taxon>Dothideomycetes incertae sedis</taxon>
        <taxon>Zopfiaceae</taxon>
        <taxon>Zopfia</taxon>
    </lineage>
</organism>
<comment type="catalytic activity">
    <reaction evidence="14">
        <text>[(1-&gt;4)-beta-D-glucosyl]n+m + reduced acceptor + O2 = 4-dehydro-beta-D-glucosyl-[(1-&gt;4)-beta-D-glucosyl]n-1 + [(1-&gt;4)-beta-D-glucosyl]m + acceptor + H2O.</text>
        <dbReference type="EC" id="1.14.99.56"/>
    </reaction>
</comment>
<dbReference type="Gene3D" id="2.70.50.70">
    <property type="match status" value="1"/>
</dbReference>
<comment type="similarity">
    <text evidence="13">Belongs to the polysaccharide monooxygenase AA9 family.</text>
</comment>
<dbReference type="AlphaFoldDB" id="A0A6A6EEI8"/>
<keyword evidence="11" id="KW-0119">Carbohydrate metabolism</keyword>
<evidence type="ECO:0000259" key="16">
    <source>
        <dbReference type="Pfam" id="PF03443"/>
    </source>
</evidence>
<evidence type="ECO:0000256" key="15">
    <source>
        <dbReference type="ARBA" id="ARBA00047174"/>
    </source>
</evidence>
<dbReference type="InterPro" id="IPR049892">
    <property type="entry name" value="AA9"/>
</dbReference>
<evidence type="ECO:0000256" key="10">
    <source>
        <dbReference type="ARBA" id="ARBA00023157"/>
    </source>
</evidence>
<evidence type="ECO:0000256" key="12">
    <source>
        <dbReference type="ARBA" id="ARBA00023326"/>
    </source>
</evidence>
<keyword evidence="7" id="KW-0560">Oxidoreductase</keyword>
<dbReference type="InterPro" id="IPR005103">
    <property type="entry name" value="AA9_LPMO"/>
</dbReference>
<proteinExistence type="inferred from homology"/>
<dbReference type="Pfam" id="PF03443">
    <property type="entry name" value="AA9"/>
    <property type="match status" value="1"/>
</dbReference>
<keyword evidence="9" id="KW-0503">Monooxygenase</keyword>
<dbReference type="EMBL" id="ML994621">
    <property type="protein sequence ID" value="KAF2189242.1"/>
    <property type="molecule type" value="Genomic_DNA"/>
</dbReference>
<dbReference type="PANTHER" id="PTHR33353:SF10">
    <property type="entry name" value="ENDO-BETA-1,4-GLUCANASE D"/>
    <property type="match status" value="1"/>
</dbReference>
<keyword evidence="6" id="KW-0136">Cellulose degradation</keyword>
<evidence type="ECO:0000313" key="17">
    <source>
        <dbReference type="EMBL" id="KAF2189242.1"/>
    </source>
</evidence>
<keyword evidence="8" id="KW-0186">Copper</keyword>
<name>A0A6A6EEI8_9PEZI</name>
<evidence type="ECO:0000256" key="3">
    <source>
        <dbReference type="ARBA" id="ARBA00022525"/>
    </source>
</evidence>
<comment type="subcellular location">
    <subcellularLocation>
        <location evidence="2">Secreted</location>
    </subcellularLocation>
</comment>
<evidence type="ECO:0000256" key="13">
    <source>
        <dbReference type="ARBA" id="ARBA00044502"/>
    </source>
</evidence>
<protein>
    <recommendedName>
        <fullName evidence="15">lytic cellulose monooxygenase (C4-dehydrogenating)</fullName>
        <ecNumber evidence="15">1.14.99.56</ecNumber>
    </recommendedName>
</protein>
<evidence type="ECO:0000313" key="18">
    <source>
        <dbReference type="Proteomes" id="UP000800200"/>
    </source>
</evidence>
<evidence type="ECO:0000256" key="6">
    <source>
        <dbReference type="ARBA" id="ARBA00023001"/>
    </source>
</evidence>
<evidence type="ECO:0000256" key="8">
    <source>
        <dbReference type="ARBA" id="ARBA00023008"/>
    </source>
</evidence>
<comment type="cofactor">
    <cofactor evidence="1">
        <name>Cu(2+)</name>
        <dbReference type="ChEBI" id="CHEBI:29036"/>
    </cofactor>
</comment>
<keyword evidence="4" id="KW-0479">Metal-binding</keyword>
<keyword evidence="3" id="KW-0964">Secreted</keyword>
<gene>
    <name evidence="17" type="ORF">K469DRAFT_61129</name>
</gene>
<dbReference type="PANTHER" id="PTHR33353">
    <property type="entry name" value="PUTATIVE (AFU_ORTHOLOGUE AFUA_1G12560)-RELATED"/>
    <property type="match status" value="1"/>
</dbReference>
<evidence type="ECO:0000256" key="14">
    <source>
        <dbReference type="ARBA" id="ARBA00045077"/>
    </source>
</evidence>
<dbReference type="EC" id="1.14.99.56" evidence="15"/>
<dbReference type="GO" id="GO:0046872">
    <property type="term" value="F:metal ion binding"/>
    <property type="evidence" value="ECO:0007669"/>
    <property type="project" value="UniProtKB-KW"/>
</dbReference>
<dbReference type="GO" id="GO:0005576">
    <property type="term" value="C:extracellular region"/>
    <property type="evidence" value="ECO:0007669"/>
    <property type="project" value="UniProtKB-SubCell"/>
</dbReference>
<evidence type="ECO:0000256" key="4">
    <source>
        <dbReference type="ARBA" id="ARBA00022723"/>
    </source>
</evidence>
<keyword evidence="5" id="KW-0732">Signal</keyword>
<evidence type="ECO:0000256" key="2">
    <source>
        <dbReference type="ARBA" id="ARBA00004613"/>
    </source>
</evidence>
<reference evidence="17" key="1">
    <citation type="journal article" date="2020" name="Stud. Mycol.">
        <title>101 Dothideomycetes genomes: a test case for predicting lifestyles and emergence of pathogens.</title>
        <authorList>
            <person name="Haridas S."/>
            <person name="Albert R."/>
            <person name="Binder M."/>
            <person name="Bloem J."/>
            <person name="Labutti K."/>
            <person name="Salamov A."/>
            <person name="Andreopoulos B."/>
            <person name="Baker S."/>
            <person name="Barry K."/>
            <person name="Bills G."/>
            <person name="Bluhm B."/>
            <person name="Cannon C."/>
            <person name="Castanera R."/>
            <person name="Culley D."/>
            <person name="Daum C."/>
            <person name="Ezra D."/>
            <person name="Gonzalez J."/>
            <person name="Henrissat B."/>
            <person name="Kuo A."/>
            <person name="Liang C."/>
            <person name="Lipzen A."/>
            <person name="Lutzoni F."/>
            <person name="Magnuson J."/>
            <person name="Mondo S."/>
            <person name="Nolan M."/>
            <person name="Ohm R."/>
            <person name="Pangilinan J."/>
            <person name="Park H.-J."/>
            <person name="Ramirez L."/>
            <person name="Alfaro M."/>
            <person name="Sun H."/>
            <person name="Tritt A."/>
            <person name="Yoshinaga Y."/>
            <person name="Zwiers L.-H."/>
            <person name="Turgeon B."/>
            <person name="Goodwin S."/>
            <person name="Spatafora J."/>
            <person name="Crous P."/>
            <person name="Grigoriev I."/>
        </authorList>
    </citation>
    <scope>NUCLEOTIDE SEQUENCE</scope>
    <source>
        <strain evidence="17">CBS 207.26</strain>
    </source>
</reference>
<keyword evidence="18" id="KW-1185">Reference proteome</keyword>
<evidence type="ECO:0000256" key="9">
    <source>
        <dbReference type="ARBA" id="ARBA00023033"/>
    </source>
</evidence>